<dbReference type="InterPro" id="IPR008880">
    <property type="entry name" value="Trigger_fac_C"/>
</dbReference>
<dbReference type="SUPFAM" id="SSF102735">
    <property type="entry name" value="Trigger factor ribosome-binding domain"/>
    <property type="match status" value="1"/>
</dbReference>
<comment type="domain">
    <text evidence="9">Consists of 3 domains; the N-terminus binds the ribosome, the middle domain has PPIase activity, while the C-terminus has intrinsic chaperone activity on its own.</text>
</comment>
<keyword evidence="5 9" id="KW-0697">Rotamase</keyword>
<evidence type="ECO:0000256" key="3">
    <source>
        <dbReference type="ARBA" id="ARBA00013194"/>
    </source>
</evidence>
<dbReference type="AlphaFoldDB" id="A0A928TSD0"/>
<dbReference type="GO" id="GO:0043335">
    <property type="term" value="P:protein unfolding"/>
    <property type="evidence" value="ECO:0007669"/>
    <property type="project" value="TreeGrafter"/>
</dbReference>
<dbReference type="PANTHER" id="PTHR30560">
    <property type="entry name" value="TRIGGER FACTOR CHAPERONE AND PEPTIDYL-PROLYL CIS/TRANS ISOMERASE"/>
    <property type="match status" value="1"/>
</dbReference>
<dbReference type="EMBL" id="JABTTY010000001">
    <property type="protein sequence ID" value="MBE7525239.1"/>
    <property type="molecule type" value="Genomic_DNA"/>
</dbReference>
<dbReference type="Gene3D" id="1.10.3120.10">
    <property type="entry name" value="Trigger factor, C-terminal domain"/>
    <property type="match status" value="1"/>
</dbReference>
<feature type="domain" description="Trigger factor ribosome-binding bacterial" evidence="11">
    <location>
        <begin position="7"/>
        <end position="148"/>
    </location>
</feature>
<comment type="catalytic activity">
    <reaction evidence="1 9">
        <text>[protein]-peptidylproline (omega=180) = [protein]-peptidylproline (omega=0)</text>
        <dbReference type="Rhea" id="RHEA:16237"/>
        <dbReference type="Rhea" id="RHEA-COMP:10747"/>
        <dbReference type="Rhea" id="RHEA-COMP:10748"/>
        <dbReference type="ChEBI" id="CHEBI:83833"/>
        <dbReference type="ChEBI" id="CHEBI:83834"/>
        <dbReference type="EC" id="5.2.1.8"/>
    </reaction>
</comment>
<organism evidence="13 14">
    <name type="scientific">candidate division WWE3 bacterium</name>
    <dbReference type="NCBI Taxonomy" id="2053526"/>
    <lineage>
        <taxon>Bacteria</taxon>
        <taxon>Katanobacteria</taxon>
    </lineage>
</organism>
<dbReference type="SUPFAM" id="SSF54534">
    <property type="entry name" value="FKBP-like"/>
    <property type="match status" value="1"/>
</dbReference>
<evidence type="ECO:0000256" key="2">
    <source>
        <dbReference type="ARBA" id="ARBA00005464"/>
    </source>
</evidence>
<dbReference type="PANTHER" id="PTHR30560:SF3">
    <property type="entry name" value="TRIGGER FACTOR-LIKE PROTEIN TIG, CHLOROPLASTIC"/>
    <property type="match status" value="1"/>
</dbReference>
<evidence type="ECO:0000259" key="10">
    <source>
        <dbReference type="Pfam" id="PF00254"/>
    </source>
</evidence>
<dbReference type="GO" id="GO:0051083">
    <property type="term" value="P:'de novo' cotranslational protein folding"/>
    <property type="evidence" value="ECO:0007669"/>
    <property type="project" value="TreeGrafter"/>
</dbReference>
<gene>
    <name evidence="9 13" type="primary">tig</name>
    <name evidence="13" type="ORF">HS096_02510</name>
</gene>
<dbReference type="HAMAP" id="MF_00303">
    <property type="entry name" value="Trigger_factor_Tig"/>
    <property type="match status" value="1"/>
</dbReference>
<comment type="function">
    <text evidence="9">Involved in protein export. Acts as a chaperone by maintaining the newly synthesized protein in an open conformation. Functions as a peptidyl-prolyl cis-trans isomerase.</text>
</comment>
<dbReference type="SUPFAM" id="SSF109998">
    <property type="entry name" value="Triger factor/SurA peptide-binding domain-like"/>
    <property type="match status" value="1"/>
</dbReference>
<dbReference type="GO" id="GO:0005737">
    <property type="term" value="C:cytoplasm"/>
    <property type="evidence" value="ECO:0007669"/>
    <property type="project" value="UniProtKB-SubCell"/>
</dbReference>
<protein>
    <recommendedName>
        <fullName evidence="4 9">Trigger factor</fullName>
        <shortName evidence="9">TF</shortName>
        <ecNumber evidence="3 9">5.2.1.8</ecNumber>
    </recommendedName>
    <alternativeName>
        <fullName evidence="8 9">PPIase</fullName>
    </alternativeName>
</protein>
<dbReference type="GO" id="GO:0044183">
    <property type="term" value="F:protein folding chaperone"/>
    <property type="evidence" value="ECO:0007669"/>
    <property type="project" value="TreeGrafter"/>
</dbReference>
<dbReference type="GO" id="GO:0003755">
    <property type="term" value="F:peptidyl-prolyl cis-trans isomerase activity"/>
    <property type="evidence" value="ECO:0007669"/>
    <property type="project" value="UniProtKB-UniRule"/>
</dbReference>
<dbReference type="PIRSF" id="PIRSF003095">
    <property type="entry name" value="Trigger_factor"/>
    <property type="match status" value="1"/>
</dbReference>
<dbReference type="InterPro" id="IPR046357">
    <property type="entry name" value="PPIase_dom_sf"/>
</dbReference>
<evidence type="ECO:0000256" key="6">
    <source>
        <dbReference type="ARBA" id="ARBA00023186"/>
    </source>
</evidence>
<evidence type="ECO:0000256" key="9">
    <source>
        <dbReference type="HAMAP-Rule" id="MF_00303"/>
    </source>
</evidence>
<dbReference type="NCBIfam" id="TIGR00115">
    <property type="entry name" value="tig"/>
    <property type="match status" value="1"/>
</dbReference>
<comment type="similarity">
    <text evidence="2 9">Belongs to the FKBP-type PPIase family. Tig subfamily.</text>
</comment>
<dbReference type="GO" id="GO:0015031">
    <property type="term" value="P:protein transport"/>
    <property type="evidence" value="ECO:0007669"/>
    <property type="project" value="UniProtKB-UniRule"/>
</dbReference>
<dbReference type="Pfam" id="PF05698">
    <property type="entry name" value="Trigger_C"/>
    <property type="match status" value="1"/>
</dbReference>
<sequence>MQIPAPETLPGSKLKLVFTVTPEEAKPYIDEAVRALGEAKPIPGFRPGKAPYAEIAKACGGEMRIWEAALERIVKAWYMRAVLDQDIDTVGSPEVQVDQLTPGSDIKFTVIAPIAPNVASLADYHIPRVTFTARQATDEDVTKALEELRRMQRKEVVKLQPATKEDLIVIDLEMKRDHVILEGGTAQGYRVYLAEEHYIPGFTEKLIGMSTGEERTFTLAFPEGHYQKHLSGKSVDFTAKAKQIFALELPELDDAFAKSLGQKTLDALKSVLKSNIQLEETERAKDKSEIELLEKLVDASGFSDVPELLVNEEVAKMLHELEHAVEDRGMNFSDYLASIKKSKDELKLGFAPQAIRRIKTATLIKEIAKKEQVRVTDEDLDREIDRILSGLRDDDKDTRERVSSPEYREYVAILLRNQKTLDLIKRAGIEGYPATDDKEKTPF</sequence>
<keyword evidence="9" id="KW-0132">Cell division</keyword>
<dbReference type="InterPro" id="IPR005215">
    <property type="entry name" value="Trig_fac"/>
</dbReference>
<dbReference type="Pfam" id="PF05697">
    <property type="entry name" value="Trigger_N"/>
    <property type="match status" value="1"/>
</dbReference>
<proteinExistence type="inferred from homology"/>
<dbReference type="Pfam" id="PF00254">
    <property type="entry name" value="FKBP_C"/>
    <property type="match status" value="1"/>
</dbReference>
<dbReference type="InterPro" id="IPR027304">
    <property type="entry name" value="Trigger_fact/SurA_dom_sf"/>
</dbReference>
<dbReference type="Gene3D" id="3.10.50.40">
    <property type="match status" value="1"/>
</dbReference>
<accession>A0A928TSD0</accession>
<evidence type="ECO:0000256" key="1">
    <source>
        <dbReference type="ARBA" id="ARBA00000971"/>
    </source>
</evidence>
<keyword evidence="9" id="KW-0963">Cytoplasm</keyword>
<comment type="caution">
    <text evidence="13">The sequence shown here is derived from an EMBL/GenBank/DDBJ whole genome shotgun (WGS) entry which is preliminary data.</text>
</comment>
<feature type="domain" description="Trigger factor C-terminal" evidence="12">
    <location>
        <begin position="264"/>
        <end position="425"/>
    </location>
</feature>
<reference evidence="13" key="1">
    <citation type="submission" date="2020-05" db="EMBL/GenBank/DDBJ databases">
        <title>High-Quality Genomes of Partial-Nitritation/Anammox System by Hierarchical Clustering Based Hybrid Assembly.</title>
        <authorList>
            <person name="Liu L."/>
            <person name="Wang Y."/>
            <person name="Che Y."/>
            <person name="Chen Y."/>
            <person name="Xia Y."/>
            <person name="Luo R."/>
            <person name="Cheng S.H."/>
            <person name="Zheng C."/>
            <person name="Zhang T."/>
        </authorList>
    </citation>
    <scope>NUCLEOTIDE SEQUENCE</scope>
    <source>
        <strain evidence="13">H1_PAT1</strain>
    </source>
</reference>
<evidence type="ECO:0000256" key="7">
    <source>
        <dbReference type="ARBA" id="ARBA00023235"/>
    </source>
</evidence>
<evidence type="ECO:0000256" key="5">
    <source>
        <dbReference type="ARBA" id="ARBA00023110"/>
    </source>
</evidence>
<evidence type="ECO:0000256" key="4">
    <source>
        <dbReference type="ARBA" id="ARBA00016902"/>
    </source>
</evidence>
<dbReference type="EC" id="5.2.1.8" evidence="3 9"/>
<evidence type="ECO:0000313" key="13">
    <source>
        <dbReference type="EMBL" id="MBE7525239.1"/>
    </source>
</evidence>
<dbReference type="InterPro" id="IPR008881">
    <property type="entry name" value="Trigger_fac_ribosome-bd_bac"/>
</dbReference>
<dbReference type="Gene3D" id="3.30.70.1050">
    <property type="entry name" value="Trigger factor ribosome-binding domain"/>
    <property type="match status" value="1"/>
</dbReference>
<evidence type="ECO:0000313" key="14">
    <source>
        <dbReference type="Proteomes" id="UP000710385"/>
    </source>
</evidence>
<evidence type="ECO:0000259" key="11">
    <source>
        <dbReference type="Pfam" id="PF05697"/>
    </source>
</evidence>
<dbReference type="InterPro" id="IPR036611">
    <property type="entry name" value="Trigger_fac_ribosome-bd_sf"/>
</dbReference>
<feature type="domain" description="PPIase FKBP-type" evidence="10">
    <location>
        <begin position="162"/>
        <end position="249"/>
    </location>
</feature>
<evidence type="ECO:0000256" key="8">
    <source>
        <dbReference type="ARBA" id="ARBA00029986"/>
    </source>
</evidence>
<comment type="subcellular location">
    <subcellularLocation>
        <location evidence="9">Cytoplasm</location>
    </subcellularLocation>
    <text evidence="9">About half TF is bound to the ribosome near the polypeptide exit tunnel while the other half is free in the cytoplasm.</text>
</comment>
<keyword evidence="6 9" id="KW-0143">Chaperone</keyword>
<name>A0A928TSD0_UNCKA</name>
<dbReference type="GO" id="GO:0043022">
    <property type="term" value="F:ribosome binding"/>
    <property type="evidence" value="ECO:0007669"/>
    <property type="project" value="TreeGrafter"/>
</dbReference>
<dbReference type="InterPro" id="IPR037041">
    <property type="entry name" value="Trigger_fac_C_sf"/>
</dbReference>
<dbReference type="Proteomes" id="UP000710385">
    <property type="component" value="Unassembled WGS sequence"/>
</dbReference>
<dbReference type="GO" id="GO:0051301">
    <property type="term" value="P:cell division"/>
    <property type="evidence" value="ECO:0007669"/>
    <property type="project" value="UniProtKB-KW"/>
</dbReference>
<keyword evidence="7 9" id="KW-0413">Isomerase</keyword>
<evidence type="ECO:0000259" key="12">
    <source>
        <dbReference type="Pfam" id="PF05698"/>
    </source>
</evidence>
<dbReference type="InterPro" id="IPR001179">
    <property type="entry name" value="PPIase_FKBP_dom"/>
</dbReference>
<keyword evidence="9" id="KW-0131">Cell cycle</keyword>